<sequence>MLNIRRLSANAEGFREELDRLLAWETVSNGSVNDIVTEVVNNVRANGDAALLEYTAKFDRLTLKTGAELEIPKARLQEALERIPADQRDSLQLSADRVRAYHEKQIQNSWSYEEADGTMLGQQVTPLDSVGLYVPGGKAAYPSSVIMNAIPAKVAGVEKLIMVVPTPDGEVNDMVLAAAAICNVDAVFTLGGAQAVAALAYGTETVPAVDKIVGPGNIFVATAKRMVYGTVGIDMIAGPSEILVYCDGQTNPDWIAVDLFSQAEHDEDAQSILVTQDADFAEKVYESMNRLLPTMPRQEIIRKALDDRGAIIVVDNEEQAIEMINVIAPEHLELSVDDPKALLPKIRHAGAIFMGRYTAEAIGDYCAGPNHVLPTSRTARFSSPLGVYDFQKRSSLIMCSAEGANTLGKVAGILADGEGLQAHAMSARFRVTD</sequence>
<feature type="binding site" evidence="5">
    <location>
        <position position="423"/>
    </location>
    <ligand>
        <name>Zn(2+)</name>
        <dbReference type="ChEBI" id="CHEBI:29105"/>
    </ligand>
</feature>
<name>A0ABN6CY40_9GAMM</name>
<dbReference type="PROSITE" id="PS00611">
    <property type="entry name" value="HISOL_DEHYDROGENASE"/>
    <property type="match status" value="1"/>
</dbReference>
<comment type="function">
    <text evidence="5">Catalyzes the sequential NAD-dependent oxidations of L-histidinol to L-histidinaldehyde and then to L-histidine.</text>
</comment>
<keyword evidence="5" id="KW-0368">Histidine biosynthesis</keyword>
<evidence type="ECO:0000313" key="8">
    <source>
        <dbReference type="EMBL" id="BCN92805.1"/>
    </source>
</evidence>
<keyword evidence="3 5" id="KW-0862">Zinc</keyword>
<dbReference type="PRINTS" id="PR00083">
    <property type="entry name" value="HOLDHDRGNASE"/>
</dbReference>
<dbReference type="PIRSF" id="PIRSF000099">
    <property type="entry name" value="Histidinol_dh"/>
    <property type="match status" value="1"/>
</dbReference>
<dbReference type="InterPro" id="IPR001692">
    <property type="entry name" value="Histidinol_DH_CS"/>
</dbReference>
<feature type="binding site" evidence="5">
    <location>
        <position position="262"/>
    </location>
    <ligand>
        <name>Zn(2+)</name>
        <dbReference type="ChEBI" id="CHEBI:29105"/>
    </ligand>
</feature>
<dbReference type="EC" id="1.1.1.23" evidence="5"/>
<dbReference type="CDD" id="cd06572">
    <property type="entry name" value="Histidinol_dh"/>
    <property type="match status" value="1"/>
</dbReference>
<dbReference type="Gene3D" id="3.40.50.1980">
    <property type="entry name" value="Nitrogenase molybdenum iron protein domain"/>
    <property type="match status" value="2"/>
</dbReference>
<keyword evidence="4 5" id="KW-0560">Oxidoreductase</keyword>
<reference evidence="8" key="1">
    <citation type="journal article" date="2022" name="Arch. Microbiol.">
        <title>Thiomicrorhabdus immobilis sp. nov., a mesophilic sulfur-oxidizing bacterium isolated from sediment of a brackish lake in northern Japan.</title>
        <authorList>
            <person name="Kojima H."/>
            <person name="Mochizuki J."/>
            <person name="Kanda M."/>
            <person name="Watanabe T."/>
            <person name="Fukui M."/>
        </authorList>
    </citation>
    <scope>NUCLEOTIDE SEQUENCE</scope>
    <source>
        <strain evidence="8">Am19</strain>
    </source>
</reference>
<protein>
    <recommendedName>
        <fullName evidence="5">Histidinol dehydrogenase</fullName>
        <shortName evidence="5">HDH</shortName>
        <ecNumber evidence="5">1.1.1.23</ecNumber>
    </recommendedName>
</protein>
<dbReference type="PANTHER" id="PTHR21256:SF2">
    <property type="entry name" value="HISTIDINE BIOSYNTHESIS TRIFUNCTIONAL PROTEIN"/>
    <property type="match status" value="1"/>
</dbReference>
<feature type="binding site" evidence="5">
    <location>
        <position position="331"/>
    </location>
    <ligand>
        <name>substrate</name>
    </ligand>
</feature>
<feature type="binding site" evidence="5">
    <location>
        <position position="240"/>
    </location>
    <ligand>
        <name>substrate</name>
    </ligand>
</feature>
<comment type="pathway">
    <text evidence="5">Amino-acid biosynthesis; L-histidine biosynthesis; L-histidine from 5-phospho-alpha-D-ribose 1-diphosphate: step 9/9.</text>
</comment>
<feature type="binding site" evidence="5">
    <location>
        <position position="133"/>
    </location>
    <ligand>
        <name>NAD(+)</name>
        <dbReference type="ChEBI" id="CHEBI:57540"/>
    </ligand>
</feature>
<feature type="binding site" evidence="5">
    <location>
        <position position="364"/>
    </location>
    <ligand>
        <name>substrate</name>
    </ligand>
</feature>
<feature type="active site" description="Proton acceptor" evidence="5">
    <location>
        <position position="331"/>
    </location>
</feature>
<proteinExistence type="inferred from homology"/>
<gene>
    <name evidence="5 8" type="primary">hisD</name>
    <name evidence="8" type="ORF">THMIRHAM_05900</name>
</gene>
<evidence type="ECO:0000256" key="2">
    <source>
        <dbReference type="ARBA" id="ARBA00022723"/>
    </source>
</evidence>
<organism evidence="8 9">
    <name type="scientific">Thiomicrorhabdus immobilis</name>
    <dbReference type="NCBI Taxonomy" id="2791037"/>
    <lineage>
        <taxon>Bacteria</taxon>
        <taxon>Pseudomonadati</taxon>
        <taxon>Pseudomonadota</taxon>
        <taxon>Gammaproteobacteria</taxon>
        <taxon>Thiotrichales</taxon>
        <taxon>Piscirickettsiaceae</taxon>
        <taxon>Thiomicrorhabdus</taxon>
    </lineage>
</organism>
<dbReference type="InterPro" id="IPR022695">
    <property type="entry name" value="Histidinol_DH_monofunct"/>
</dbReference>
<comment type="cofactor">
    <cofactor evidence="5">
        <name>Zn(2+)</name>
        <dbReference type="ChEBI" id="CHEBI:29105"/>
    </cofactor>
    <text evidence="5">Binds 1 zinc ion per subunit.</text>
</comment>
<keyword evidence="5" id="KW-0520">NAD</keyword>
<dbReference type="Proteomes" id="UP001054820">
    <property type="component" value="Chromosome"/>
</dbReference>
<feature type="binding site" evidence="5">
    <location>
        <position position="423"/>
    </location>
    <ligand>
        <name>substrate</name>
    </ligand>
</feature>
<feature type="binding site" evidence="5">
    <location>
        <position position="265"/>
    </location>
    <ligand>
        <name>substrate</name>
    </ligand>
</feature>
<evidence type="ECO:0000313" key="9">
    <source>
        <dbReference type="Proteomes" id="UP001054820"/>
    </source>
</evidence>
<feature type="active site" description="Proton acceptor" evidence="5">
    <location>
        <position position="330"/>
    </location>
</feature>
<comment type="similarity">
    <text evidence="1 5 6 7">Belongs to the histidinol dehydrogenase family.</text>
</comment>
<keyword evidence="9" id="KW-1185">Reference proteome</keyword>
<feature type="binding site" evidence="5">
    <location>
        <position position="194"/>
    </location>
    <ligand>
        <name>NAD(+)</name>
        <dbReference type="ChEBI" id="CHEBI:57540"/>
    </ligand>
</feature>
<evidence type="ECO:0000256" key="5">
    <source>
        <dbReference type="HAMAP-Rule" id="MF_01024"/>
    </source>
</evidence>
<dbReference type="Gene3D" id="1.20.5.1300">
    <property type="match status" value="1"/>
</dbReference>
<keyword evidence="2 5" id="KW-0479">Metal-binding</keyword>
<dbReference type="Pfam" id="PF00815">
    <property type="entry name" value="Histidinol_dh"/>
    <property type="match status" value="1"/>
</dbReference>
<comment type="catalytic activity">
    <reaction evidence="5">
        <text>L-histidinol + 2 NAD(+) + H2O = L-histidine + 2 NADH + 3 H(+)</text>
        <dbReference type="Rhea" id="RHEA:20641"/>
        <dbReference type="ChEBI" id="CHEBI:15377"/>
        <dbReference type="ChEBI" id="CHEBI:15378"/>
        <dbReference type="ChEBI" id="CHEBI:57540"/>
        <dbReference type="ChEBI" id="CHEBI:57595"/>
        <dbReference type="ChEBI" id="CHEBI:57699"/>
        <dbReference type="ChEBI" id="CHEBI:57945"/>
        <dbReference type="EC" id="1.1.1.23"/>
    </reaction>
</comment>
<evidence type="ECO:0000256" key="1">
    <source>
        <dbReference type="ARBA" id="ARBA00010178"/>
    </source>
</evidence>
<feature type="binding site" evidence="5">
    <location>
        <position position="262"/>
    </location>
    <ligand>
        <name>substrate</name>
    </ligand>
</feature>
<feature type="binding site" evidence="5">
    <location>
        <position position="364"/>
    </location>
    <ligand>
        <name>Zn(2+)</name>
        <dbReference type="ChEBI" id="CHEBI:29105"/>
    </ligand>
</feature>
<evidence type="ECO:0000256" key="7">
    <source>
        <dbReference type="RuleBase" id="RU004175"/>
    </source>
</evidence>
<feature type="binding site" evidence="5">
    <location>
        <position position="217"/>
    </location>
    <ligand>
        <name>NAD(+)</name>
        <dbReference type="ChEBI" id="CHEBI:57540"/>
    </ligand>
</feature>
<evidence type="ECO:0000256" key="6">
    <source>
        <dbReference type="PIRNR" id="PIRNR000099"/>
    </source>
</evidence>
<dbReference type="HAMAP" id="MF_01024">
    <property type="entry name" value="HisD"/>
    <property type="match status" value="1"/>
</dbReference>
<dbReference type="InterPro" id="IPR012131">
    <property type="entry name" value="Hstdl_DH"/>
</dbReference>
<evidence type="ECO:0000256" key="4">
    <source>
        <dbReference type="ARBA" id="ARBA00023002"/>
    </source>
</evidence>
<dbReference type="PANTHER" id="PTHR21256">
    <property type="entry name" value="HISTIDINOL DEHYDROGENASE HDH"/>
    <property type="match status" value="1"/>
</dbReference>
<dbReference type="NCBIfam" id="TIGR00069">
    <property type="entry name" value="hisD"/>
    <property type="match status" value="1"/>
</dbReference>
<dbReference type="RefSeq" id="WP_237263069.1">
    <property type="nucleotide sequence ID" value="NZ_AP024202.1"/>
</dbReference>
<feature type="binding site" evidence="5">
    <location>
        <position position="418"/>
    </location>
    <ligand>
        <name>substrate</name>
    </ligand>
</feature>
<dbReference type="InterPro" id="IPR016161">
    <property type="entry name" value="Ald_DH/histidinol_DH"/>
</dbReference>
<dbReference type="EMBL" id="AP024202">
    <property type="protein sequence ID" value="BCN92805.1"/>
    <property type="molecule type" value="Genomic_DNA"/>
</dbReference>
<keyword evidence="5" id="KW-0028">Amino-acid biosynthesis</keyword>
<feature type="binding site" evidence="5">
    <location>
        <position position="265"/>
    </location>
    <ligand>
        <name>Zn(2+)</name>
        <dbReference type="ChEBI" id="CHEBI:29105"/>
    </ligand>
</feature>
<dbReference type="SUPFAM" id="SSF53720">
    <property type="entry name" value="ALDH-like"/>
    <property type="match status" value="1"/>
</dbReference>
<accession>A0ABN6CY40</accession>
<evidence type="ECO:0000256" key="3">
    <source>
        <dbReference type="ARBA" id="ARBA00022833"/>
    </source>
</evidence>